<reference evidence="1" key="1">
    <citation type="submission" date="2018-02" db="EMBL/GenBank/DDBJ databases">
        <title>Rhizophora mucronata_Transcriptome.</title>
        <authorList>
            <person name="Meera S.P."/>
            <person name="Sreeshan A."/>
            <person name="Augustine A."/>
        </authorList>
    </citation>
    <scope>NUCLEOTIDE SEQUENCE</scope>
    <source>
        <tissue evidence="1">Leaf</tissue>
    </source>
</reference>
<evidence type="ECO:0000313" key="1">
    <source>
        <dbReference type="EMBL" id="MBX50785.1"/>
    </source>
</evidence>
<protein>
    <submittedName>
        <fullName evidence="1">Uncharacterized protein</fullName>
    </submittedName>
</protein>
<sequence length="25" mass="2911">MPLYIKTGSEQHIIWVKANNLSHCQ</sequence>
<dbReference type="EMBL" id="GGEC01070301">
    <property type="protein sequence ID" value="MBX50785.1"/>
    <property type="molecule type" value="Transcribed_RNA"/>
</dbReference>
<dbReference type="AlphaFoldDB" id="A0A2P2P7Q3"/>
<name>A0A2P2P7Q3_RHIMU</name>
<organism evidence="1">
    <name type="scientific">Rhizophora mucronata</name>
    <name type="common">Asiatic mangrove</name>
    <dbReference type="NCBI Taxonomy" id="61149"/>
    <lineage>
        <taxon>Eukaryota</taxon>
        <taxon>Viridiplantae</taxon>
        <taxon>Streptophyta</taxon>
        <taxon>Embryophyta</taxon>
        <taxon>Tracheophyta</taxon>
        <taxon>Spermatophyta</taxon>
        <taxon>Magnoliopsida</taxon>
        <taxon>eudicotyledons</taxon>
        <taxon>Gunneridae</taxon>
        <taxon>Pentapetalae</taxon>
        <taxon>rosids</taxon>
        <taxon>fabids</taxon>
        <taxon>Malpighiales</taxon>
        <taxon>Rhizophoraceae</taxon>
        <taxon>Rhizophora</taxon>
    </lineage>
</organism>
<accession>A0A2P2P7Q3</accession>
<proteinExistence type="predicted"/>